<feature type="transmembrane region" description="Helical" evidence="2">
    <location>
        <begin position="622"/>
        <end position="639"/>
    </location>
</feature>
<sequence>MTVPEPPSTPASGPIADPNPLSGGGSVSPAGADSESIFDDLLAALSKSSATSAETNPASPSFESLFEAEEPEGPAPAVVAVMVAHNPGGWFEETLSSLGAQDYSALSVLVIDAASTDGVELRDRVGEVLPDAHLRRLPENSGYAAAANEALVAVQGAAFYLFCHDDVRLDPDAVRLLVEEAFRSNAGIVGPKLVEWSEPRRLLSVGMGADRFGHPAAYVERGDLDQEQHDAVRDVFFIPGAVTLIRADLFEALGGFDSAISFHGEDLELCWRAHVAGARVIVAPAARVAHLEALGIRRPVDDRRRLQSRHRLRAMRDSDTLGTRVRATPEALILSLLEIVQAIVLGHFRRARDIWSAWTWNSRNSSSARTRRASLAAIRRVPDSEVHAFQSRGSARLTAFMRHRIARSEAAAGGRELMSNLRDARSATPFVIWVLMIAFLFAGGRELVLHGVPAVGDFVRLLPPGQMVERWLSGYQSVGLGSTAPAPTGFGFLGALSYLFFGAIGLLRGVLILGLWPLGVLGMWRLTQPVTSQRARLLASIVYLIIPVAANGMAQGQWGTLVLYALLPWVVSQLASATRLAPFGTIGNEAGPGVRSRPLLHRTLSVGLFVALGAVIDPSVIVVVAGVSIAFAVGGWVAGQFAGSGRILLVGVGGSAVALVLHLPWSLGFLDGWDSLVGVSSNGGFALGLADVLRFGTGPFGTGILGWLLLVTALLPLFIGRQWRLSWAVRSWVLALVGFGLAWGVGQGWLTEYLPSPSMLLVPSALGVALAAGLGMAAFEIDLPDYHFGWRQIVSLLAAGSFIVALGPALMSSFSGRWDMPRGDFNRSLSFLGDGTTDGAYRVLWLGDATALPLQGWALDAPAVDDLGPDRTLAYATTISGTPSIAEQWAGSDSGATSNLARALQTASEGGTARLGALLSPMAVRYVVVPVAPAPDPYARSRTSVPTDLLAVLDAQLDLASITVNPGVRVYRNSAWAPGVTELPSETQLPNGGPSLADRTDLALQGSTAVLTDSSGFAQYKGELPGAGEVYVASAGEEWQLKVDGQSLQRSSAFGWSSSFTATNGGVATLSFETPATRGALLAGQVVLWVLVVVYLLRVRVREDERTDLLPVAPAEPAVERGSETVVESMALVDAVMLEEFADFGVETVAVETVAVDVAVDVNLAVDEAIEFESQVPEEPQVGSMSPEESEAFWKTGRRGLRRKSK</sequence>
<dbReference type="PANTHER" id="PTHR43685">
    <property type="entry name" value="GLYCOSYLTRANSFERASE"/>
    <property type="match status" value="1"/>
</dbReference>
<evidence type="ECO:0000256" key="1">
    <source>
        <dbReference type="SAM" id="MobiDB-lite"/>
    </source>
</evidence>
<feature type="region of interest" description="Disordered" evidence="1">
    <location>
        <begin position="1"/>
        <end position="33"/>
    </location>
</feature>
<feature type="region of interest" description="Disordered" evidence="1">
    <location>
        <begin position="48"/>
        <end position="70"/>
    </location>
</feature>
<feature type="transmembrane region" description="Helical" evidence="2">
    <location>
        <begin position="731"/>
        <end position="750"/>
    </location>
</feature>
<proteinExistence type="predicted"/>
<keyword evidence="2" id="KW-0812">Transmembrane</keyword>
<evidence type="ECO:0000256" key="2">
    <source>
        <dbReference type="SAM" id="Phobius"/>
    </source>
</evidence>
<feature type="transmembrane region" description="Helical" evidence="2">
    <location>
        <begin position="793"/>
        <end position="811"/>
    </location>
</feature>
<dbReference type="InterPro" id="IPR029044">
    <property type="entry name" value="Nucleotide-diphossugar_trans"/>
</dbReference>
<accession>A0A6J6BST4</accession>
<dbReference type="InterPro" id="IPR050834">
    <property type="entry name" value="Glycosyltransf_2"/>
</dbReference>
<dbReference type="Gene3D" id="3.90.550.10">
    <property type="entry name" value="Spore Coat Polysaccharide Biosynthesis Protein SpsA, Chain A"/>
    <property type="match status" value="1"/>
</dbReference>
<dbReference type="PANTHER" id="PTHR43685:SF3">
    <property type="entry name" value="SLR2126 PROTEIN"/>
    <property type="match status" value="1"/>
</dbReference>
<feature type="transmembrane region" description="Helical" evidence="2">
    <location>
        <begin position="1079"/>
        <end position="1097"/>
    </location>
</feature>
<dbReference type="AlphaFoldDB" id="A0A6J6BST4"/>
<dbReference type="EMBL" id="CAEZSU010000013">
    <property type="protein sequence ID" value="CAB4541389.1"/>
    <property type="molecule type" value="Genomic_DNA"/>
</dbReference>
<feature type="transmembrane region" description="Helical" evidence="2">
    <location>
        <begin position="537"/>
        <end position="555"/>
    </location>
</feature>
<feature type="region of interest" description="Disordered" evidence="1">
    <location>
        <begin position="1175"/>
        <end position="1206"/>
    </location>
</feature>
<feature type="transmembrane region" description="Helical" evidence="2">
    <location>
        <begin position="762"/>
        <end position="781"/>
    </location>
</feature>
<feature type="compositionally biased region" description="Basic residues" evidence="1">
    <location>
        <begin position="1196"/>
        <end position="1206"/>
    </location>
</feature>
<protein>
    <submittedName>
        <fullName evidence="3">Unannotated protein</fullName>
    </submittedName>
</protein>
<gene>
    <name evidence="3" type="ORF">UFOPK1495_00217</name>
</gene>
<organism evidence="3">
    <name type="scientific">freshwater metagenome</name>
    <dbReference type="NCBI Taxonomy" id="449393"/>
    <lineage>
        <taxon>unclassified sequences</taxon>
        <taxon>metagenomes</taxon>
        <taxon>ecological metagenomes</taxon>
    </lineage>
</organism>
<reference evidence="3" key="1">
    <citation type="submission" date="2020-05" db="EMBL/GenBank/DDBJ databases">
        <authorList>
            <person name="Chiriac C."/>
            <person name="Salcher M."/>
            <person name="Ghai R."/>
            <person name="Kavagutti S V."/>
        </authorList>
    </citation>
    <scope>NUCLEOTIDE SEQUENCE</scope>
</reference>
<evidence type="ECO:0000313" key="3">
    <source>
        <dbReference type="EMBL" id="CAB4541389.1"/>
    </source>
</evidence>
<keyword evidence="2" id="KW-0472">Membrane</keyword>
<name>A0A6J6BST4_9ZZZZ</name>
<dbReference type="SUPFAM" id="SSF53448">
    <property type="entry name" value="Nucleotide-diphospho-sugar transferases"/>
    <property type="match status" value="1"/>
</dbReference>
<feature type="transmembrane region" description="Helical" evidence="2">
    <location>
        <begin position="700"/>
        <end position="719"/>
    </location>
</feature>
<dbReference type="Pfam" id="PF13641">
    <property type="entry name" value="Glyco_tranf_2_3"/>
    <property type="match status" value="1"/>
</dbReference>
<keyword evidence="2" id="KW-1133">Transmembrane helix</keyword>
<feature type="transmembrane region" description="Helical" evidence="2">
    <location>
        <begin position="495"/>
        <end position="516"/>
    </location>
</feature>
<feature type="transmembrane region" description="Helical" evidence="2">
    <location>
        <begin position="646"/>
        <end position="665"/>
    </location>
</feature>